<dbReference type="Proteomes" id="UP000095606">
    <property type="component" value="Unassembled WGS sequence"/>
</dbReference>
<organism evidence="2 4">
    <name type="scientific">Bacteroides faecis</name>
    <dbReference type="NCBI Taxonomy" id="674529"/>
    <lineage>
        <taxon>Bacteria</taxon>
        <taxon>Pseudomonadati</taxon>
        <taxon>Bacteroidota</taxon>
        <taxon>Bacteroidia</taxon>
        <taxon>Bacteroidales</taxon>
        <taxon>Bacteroidaceae</taxon>
        <taxon>Bacteroides</taxon>
    </lineage>
</organism>
<proteinExistence type="predicted"/>
<evidence type="ECO:0000313" key="2">
    <source>
        <dbReference type="EMBL" id="CUP04731.1"/>
    </source>
</evidence>
<dbReference type="Proteomes" id="UP001060104">
    <property type="component" value="Chromosome"/>
</dbReference>
<reference evidence="3" key="2">
    <citation type="submission" date="2022-08" db="EMBL/GenBank/DDBJ databases">
        <title>Genome Sequencing of Bacteroides fragilis Group Isolates with Nanopore Technology.</title>
        <authorList>
            <person name="Tisza M.J."/>
            <person name="Smith D."/>
            <person name="Dekker J.P."/>
        </authorList>
    </citation>
    <scope>NUCLEOTIDE SEQUENCE</scope>
    <source>
        <strain evidence="3">BFG-527</strain>
    </source>
</reference>
<sequence length="446" mass="52278">MKQFIYILFLLVSFGQALFAQSVETELLEVRLLERMPFPLGKDWYQAQKEGWKAEVMKDKKDVRAWENYLSACDAEYWEETDSLQKQKLDKERHKAFRKMQKCVPDTRFCYQRLLDQAKDKKKEEVLLQKLFSLKRTSELDYVNDIIRCQRAGQTDKIKEICKEWYSSGLYSHDLLSYCYNELVGLQENAIFVSGAYATLCYHYLLQYGAGLFKNVQIVDADDFNHPSSESEFWREIGMDSEELPDWKTMAGGKSKSCSWDSETSPKWKGRNNPGAWYLTVKKNRPVYYPQFTSTSYLKELKDSLYSEGLVFRYSTKPYDNLAVIRKNYEQKYLLDCLRQPLVQNSSVYFSGINYSKNYIVSLSPLLRFYDASGDKNQAIKLRHLLQGILDRREEDEIVSVERAEFNKLMKAVADRIKNMIKQGTTTVTVNSIKEEYQQLIDPVEP</sequence>
<accession>A0A174K1L4</accession>
<dbReference type="AlphaFoldDB" id="A0A174K1L4"/>
<keyword evidence="5" id="KW-1185">Reference proteome</keyword>
<evidence type="ECO:0000313" key="4">
    <source>
        <dbReference type="Proteomes" id="UP000095606"/>
    </source>
</evidence>
<evidence type="ECO:0000313" key="3">
    <source>
        <dbReference type="EMBL" id="UVQ75740.1"/>
    </source>
</evidence>
<evidence type="ECO:0000256" key="1">
    <source>
        <dbReference type="SAM" id="SignalP"/>
    </source>
</evidence>
<evidence type="ECO:0000313" key="5">
    <source>
        <dbReference type="Proteomes" id="UP001060104"/>
    </source>
</evidence>
<keyword evidence="1" id="KW-0732">Signal</keyword>
<reference evidence="2 4" key="1">
    <citation type="submission" date="2015-09" db="EMBL/GenBank/DDBJ databases">
        <authorList>
            <consortium name="Pathogen Informatics"/>
        </authorList>
    </citation>
    <scope>NUCLEOTIDE SEQUENCE [LARGE SCALE GENOMIC DNA]</scope>
    <source>
        <strain evidence="2 4">2789STDY5834846</strain>
    </source>
</reference>
<protein>
    <submittedName>
        <fullName evidence="2">Uncharacterized protein</fullName>
    </submittedName>
</protein>
<dbReference type="RefSeq" id="WP_055269301.1">
    <property type="nucleotide sequence ID" value="NZ_CABMFH010000004.1"/>
</dbReference>
<feature type="signal peptide" evidence="1">
    <location>
        <begin position="1"/>
        <end position="20"/>
    </location>
</feature>
<dbReference type="GeneID" id="69587986"/>
<dbReference type="EMBL" id="CZAE01000006">
    <property type="protein sequence ID" value="CUP04731.1"/>
    <property type="molecule type" value="Genomic_DNA"/>
</dbReference>
<name>A0A174K1L4_9BACE</name>
<dbReference type="EMBL" id="CP103141">
    <property type="protein sequence ID" value="UVQ75740.1"/>
    <property type="molecule type" value="Genomic_DNA"/>
</dbReference>
<feature type="chain" id="PRO_5041122089" evidence="1">
    <location>
        <begin position="21"/>
        <end position="446"/>
    </location>
</feature>
<gene>
    <name evidence="2" type="ORF">ERS852461_01744</name>
    <name evidence="3" type="ORF">NXY30_04870</name>
</gene>
<accession>A0A3E5GIV8</accession>